<name>A0A3A1Y4N1_9GAMM</name>
<comment type="caution">
    <text evidence="2">The sequence shown here is derived from an EMBL/GenBank/DDBJ whole genome shotgun (WGS) entry which is preliminary data.</text>
</comment>
<keyword evidence="1" id="KW-0732">Signal</keyword>
<dbReference type="RefSeq" id="WP_119525749.1">
    <property type="nucleotide sequence ID" value="NZ_NRHC01000130.1"/>
</dbReference>
<accession>A0A3A1Y4N1</accession>
<feature type="signal peptide" evidence="1">
    <location>
        <begin position="1"/>
        <end position="24"/>
    </location>
</feature>
<keyword evidence="3" id="KW-1185">Reference proteome</keyword>
<reference evidence="2 3" key="1">
    <citation type="submission" date="2017-08" db="EMBL/GenBank/DDBJ databases">
        <title>Reclassification of Bisgaard taxon 37 and 44.</title>
        <authorList>
            <person name="Christensen H."/>
        </authorList>
    </citation>
    <scope>NUCLEOTIDE SEQUENCE [LARGE SCALE GENOMIC DNA]</scope>
    <source>
        <strain evidence="2 3">B96_3</strain>
    </source>
</reference>
<evidence type="ECO:0000313" key="3">
    <source>
        <dbReference type="Proteomes" id="UP000265691"/>
    </source>
</evidence>
<dbReference type="OrthoDB" id="5676716at2"/>
<dbReference type="AlphaFoldDB" id="A0A3A1Y4N1"/>
<evidence type="ECO:0008006" key="4">
    <source>
        <dbReference type="Google" id="ProtNLM"/>
    </source>
</evidence>
<organism evidence="2 3">
    <name type="scientific">Psittacicella hinzii</name>
    <dbReference type="NCBI Taxonomy" id="2028575"/>
    <lineage>
        <taxon>Bacteria</taxon>
        <taxon>Pseudomonadati</taxon>
        <taxon>Pseudomonadota</taxon>
        <taxon>Gammaproteobacteria</taxon>
        <taxon>Pasteurellales</taxon>
        <taxon>Psittacicellaceae</taxon>
        <taxon>Psittacicella</taxon>
    </lineage>
</organism>
<gene>
    <name evidence="2" type="ORF">CKF54_07570</name>
</gene>
<evidence type="ECO:0000256" key="1">
    <source>
        <dbReference type="SAM" id="SignalP"/>
    </source>
</evidence>
<proteinExistence type="predicted"/>
<dbReference type="EMBL" id="NRHC01000130">
    <property type="protein sequence ID" value="RIY31117.1"/>
    <property type="molecule type" value="Genomic_DNA"/>
</dbReference>
<feature type="chain" id="PRO_5017279889" description="Outer membrane protein beta-barrel domain-containing protein" evidence="1">
    <location>
        <begin position="25"/>
        <end position="178"/>
    </location>
</feature>
<sequence>MKKLLALSAAAVAAFSAFAPQAQAVTLDQQFFTVHGVVGGQRVLGENVASYGLNADYNYRVFNDYGWYVGGETFFNYGRKDSVDHYNFGLGVKTKYLWETTTNFTPYASFSLGYQNTRAKLDSSDSTGGVYGALEAGSLYGQYFDFGVRVNVSSLSKSFASDESRAQYTYAVYAGVKF</sequence>
<dbReference type="Proteomes" id="UP000265691">
    <property type="component" value="Unassembled WGS sequence"/>
</dbReference>
<protein>
    <recommendedName>
        <fullName evidence="4">Outer membrane protein beta-barrel domain-containing protein</fullName>
    </recommendedName>
</protein>
<evidence type="ECO:0000313" key="2">
    <source>
        <dbReference type="EMBL" id="RIY31117.1"/>
    </source>
</evidence>